<name>A0A8S5PJD7_9CAUD</name>
<organism evidence="1">
    <name type="scientific">Siphoviridae sp. ctXBp18</name>
    <dbReference type="NCBI Taxonomy" id="2825541"/>
    <lineage>
        <taxon>Viruses</taxon>
        <taxon>Duplodnaviria</taxon>
        <taxon>Heunggongvirae</taxon>
        <taxon>Uroviricota</taxon>
        <taxon>Caudoviricetes</taxon>
    </lineage>
</organism>
<accession>A0A8S5PJD7</accession>
<protein>
    <submittedName>
        <fullName evidence="1">Uncharacterized protein</fullName>
    </submittedName>
</protein>
<proteinExistence type="predicted"/>
<dbReference type="EMBL" id="BK015442">
    <property type="protein sequence ID" value="DAE06832.1"/>
    <property type="molecule type" value="Genomic_DNA"/>
</dbReference>
<reference evidence="1" key="1">
    <citation type="journal article" date="2021" name="Proc. Natl. Acad. Sci. U.S.A.">
        <title>A Catalog of Tens of Thousands of Viruses from Human Metagenomes Reveals Hidden Associations with Chronic Diseases.</title>
        <authorList>
            <person name="Tisza M.J."/>
            <person name="Buck C.B."/>
        </authorList>
    </citation>
    <scope>NUCLEOTIDE SEQUENCE</scope>
    <source>
        <strain evidence="1">CtXBp18</strain>
    </source>
</reference>
<evidence type="ECO:0000313" key="1">
    <source>
        <dbReference type="EMBL" id="DAE06832.1"/>
    </source>
</evidence>
<sequence>MNCRNVATALNLKIKEKIKTLYRSSHPAKGGFHISTFSTLFRQGAFLMLKDQKAGEQNGKA</sequence>